<keyword evidence="2" id="KW-1185">Reference proteome</keyword>
<evidence type="ECO:0000313" key="2">
    <source>
        <dbReference type="Proteomes" id="UP001143910"/>
    </source>
</evidence>
<dbReference type="EMBL" id="JANJQO010000057">
    <property type="protein sequence ID" value="KAJ2982799.1"/>
    <property type="molecule type" value="Genomic_DNA"/>
</dbReference>
<reference evidence="1" key="1">
    <citation type="submission" date="2022-08" db="EMBL/GenBank/DDBJ databases">
        <title>Genome Sequence of Lecanicillium fungicola.</title>
        <authorList>
            <person name="Buettner E."/>
        </authorList>
    </citation>
    <scope>NUCLEOTIDE SEQUENCE</scope>
    <source>
        <strain evidence="1">Babe33</strain>
    </source>
</reference>
<organism evidence="1 2">
    <name type="scientific">Zarea fungicola</name>
    <dbReference type="NCBI Taxonomy" id="93591"/>
    <lineage>
        <taxon>Eukaryota</taxon>
        <taxon>Fungi</taxon>
        <taxon>Dikarya</taxon>
        <taxon>Ascomycota</taxon>
        <taxon>Pezizomycotina</taxon>
        <taxon>Sordariomycetes</taxon>
        <taxon>Hypocreomycetidae</taxon>
        <taxon>Hypocreales</taxon>
        <taxon>Cordycipitaceae</taxon>
        <taxon>Zarea</taxon>
    </lineage>
</organism>
<proteinExistence type="predicted"/>
<accession>A0ACC1NUR4</accession>
<gene>
    <name evidence="1" type="ORF">NQ176_g1157</name>
</gene>
<comment type="caution">
    <text evidence="1">The sequence shown here is derived from an EMBL/GenBank/DDBJ whole genome shotgun (WGS) entry which is preliminary data.</text>
</comment>
<name>A0ACC1NUR4_9HYPO</name>
<sequence>MEGGRDYMTVKKPGHQRHISEVLDRYAFQIHTETFPGSSANNALSLDQNGAILNNLRSAVHQQTRSSIAYGVGTLWMTAPHAGLNRRTVDAIKTAIQLGFTEIDGAQMYHTEMELGAAVEESGIPRSAIAVTTKTMDLEDVEASLEASLKRLQMDYVDMYLIHSPFVAKSKSHLQSSWSGMERCVKRGLAKKIGVSSFTSAHIDSILETASIKPAVNQIEMHPYLQQPELLTYLKQKGIPVQGFAALTPLTKAKGGPADAPCRALADKYGVSPAAVLLRWVIDQGATVEEVATNSPNEF</sequence>
<dbReference type="Proteomes" id="UP001143910">
    <property type="component" value="Unassembled WGS sequence"/>
</dbReference>
<evidence type="ECO:0000313" key="1">
    <source>
        <dbReference type="EMBL" id="KAJ2982799.1"/>
    </source>
</evidence>
<protein>
    <submittedName>
        <fullName evidence="1">Uncharacterized protein</fullName>
    </submittedName>
</protein>